<dbReference type="SMART" id="SM00342">
    <property type="entry name" value="HTH_ARAC"/>
    <property type="match status" value="1"/>
</dbReference>
<dbReference type="Proteomes" id="UP000323708">
    <property type="component" value="Unassembled WGS sequence"/>
</dbReference>
<dbReference type="RefSeq" id="WP_149611355.1">
    <property type="nucleotide sequence ID" value="NZ_VTUX01000004.1"/>
</dbReference>
<dbReference type="Gene3D" id="1.10.10.60">
    <property type="entry name" value="Homeodomain-like"/>
    <property type="match status" value="2"/>
</dbReference>
<organism evidence="6 7">
    <name type="scientific">Pseudohalioglobus sediminis</name>
    <dbReference type="NCBI Taxonomy" id="2606449"/>
    <lineage>
        <taxon>Bacteria</taxon>
        <taxon>Pseudomonadati</taxon>
        <taxon>Pseudomonadota</taxon>
        <taxon>Gammaproteobacteria</taxon>
        <taxon>Cellvibrionales</taxon>
        <taxon>Halieaceae</taxon>
        <taxon>Pseudohalioglobus</taxon>
    </lineage>
</organism>
<evidence type="ECO:0000256" key="2">
    <source>
        <dbReference type="ARBA" id="ARBA00023125"/>
    </source>
</evidence>
<evidence type="ECO:0000256" key="4">
    <source>
        <dbReference type="ARBA" id="ARBA00023163"/>
    </source>
</evidence>
<keyword evidence="2" id="KW-0238">DNA-binding</keyword>
<dbReference type="PRINTS" id="PR00032">
    <property type="entry name" value="HTHARAC"/>
</dbReference>
<evidence type="ECO:0000313" key="6">
    <source>
        <dbReference type="EMBL" id="KAA1191919.1"/>
    </source>
</evidence>
<dbReference type="Pfam" id="PF02311">
    <property type="entry name" value="AraC_binding"/>
    <property type="match status" value="1"/>
</dbReference>
<dbReference type="SUPFAM" id="SSF51215">
    <property type="entry name" value="Regulatory protein AraC"/>
    <property type="match status" value="1"/>
</dbReference>
<keyword evidence="1" id="KW-0805">Transcription regulation</keyword>
<sequence>MSHQRETANTLYRALLGEAVSAPDLDRARAWFGRQGTPLDDRSFAAYMHALQDGLDADSPLAALVPKWRRAYRDRVGFDERSAASFLQDYTSHLDPNLLFQATITAGFARWDQRRLEQGFAYGSQSEQAWSLLCVDGGGARLRAGGRDLALATGQVLLVEPGALYSLHPLHGHRHWAYHWVVFHPDSRWRDWLRWPHFATHVSHLRLPAEAQDTVIRLFRELDDSLRSSRDMAMELSHNLLEQVILRCRAQLPPGFQLHLDPRVERARAYIEGHYHQPFTLATVASAASMSASRLASLFKAQCGLSVMGYRDELRMVRAAQLLRNHAMGIAAVGEAVGYPDPAYFSRTFSRHVGVSPREYRRQG</sequence>
<reference evidence="6 7" key="1">
    <citation type="submission" date="2019-09" db="EMBL/GenBank/DDBJ databases">
        <authorList>
            <person name="Chen X.-Y."/>
        </authorList>
    </citation>
    <scope>NUCLEOTIDE SEQUENCE [LARGE SCALE GENOMIC DNA]</scope>
    <source>
        <strain evidence="6 7">NY5</strain>
    </source>
</reference>
<dbReference type="Pfam" id="PF12833">
    <property type="entry name" value="HTH_18"/>
    <property type="match status" value="1"/>
</dbReference>
<protein>
    <submittedName>
        <fullName evidence="6">Helix-turn-helix domain-containing protein</fullName>
    </submittedName>
</protein>
<dbReference type="EMBL" id="VTUX01000004">
    <property type="protein sequence ID" value="KAA1191919.1"/>
    <property type="molecule type" value="Genomic_DNA"/>
</dbReference>
<evidence type="ECO:0000259" key="5">
    <source>
        <dbReference type="PROSITE" id="PS01124"/>
    </source>
</evidence>
<dbReference type="InterPro" id="IPR037923">
    <property type="entry name" value="HTH-like"/>
</dbReference>
<gene>
    <name evidence="6" type="ORF">F0M18_10355</name>
</gene>
<dbReference type="InterPro" id="IPR003313">
    <property type="entry name" value="AraC-bd"/>
</dbReference>
<dbReference type="InterPro" id="IPR020449">
    <property type="entry name" value="Tscrpt_reg_AraC-type_HTH"/>
</dbReference>
<evidence type="ECO:0000256" key="3">
    <source>
        <dbReference type="ARBA" id="ARBA00023159"/>
    </source>
</evidence>
<dbReference type="InterPro" id="IPR018060">
    <property type="entry name" value="HTH_AraC"/>
</dbReference>
<keyword evidence="3" id="KW-0010">Activator</keyword>
<evidence type="ECO:0000313" key="7">
    <source>
        <dbReference type="Proteomes" id="UP000323708"/>
    </source>
</evidence>
<dbReference type="GO" id="GO:0003700">
    <property type="term" value="F:DNA-binding transcription factor activity"/>
    <property type="evidence" value="ECO:0007669"/>
    <property type="project" value="InterPro"/>
</dbReference>
<dbReference type="PROSITE" id="PS00041">
    <property type="entry name" value="HTH_ARAC_FAMILY_1"/>
    <property type="match status" value="1"/>
</dbReference>
<dbReference type="PANTHER" id="PTHR43280:SF2">
    <property type="entry name" value="HTH-TYPE TRANSCRIPTIONAL REGULATOR EXSA"/>
    <property type="match status" value="1"/>
</dbReference>
<keyword evidence="4" id="KW-0804">Transcription</keyword>
<evidence type="ECO:0000256" key="1">
    <source>
        <dbReference type="ARBA" id="ARBA00023015"/>
    </source>
</evidence>
<dbReference type="InterPro" id="IPR018062">
    <property type="entry name" value="HTH_AraC-typ_CS"/>
</dbReference>
<dbReference type="PANTHER" id="PTHR43280">
    <property type="entry name" value="ARAC-FAMILY TRANSCRIPTIONAL REGULATOR"/>
    <property type="match status" value="1"/>
</dbReference>
<dbReference type="GO" id="GO:0043565">
    <property type="term" value="F:sequence-specific DNA binding"/>
    <property type="evidence" value="ECO:0007669"/>
    <property type="project" value="InterPro"/>
</dbReference>
<dbReference type="AlphaFoldDB" id="A0A5B0X1C4"/>
<dbReference type="Gene3D" id="2.60.120.280">
    <property type="entry name" value="Regulatory protein AraC"/>
    <property type="match status" value="1"/>
</dbReference>
<proteinExistence type="predicted"/>
<dbReference type="InterPro" id="IPR009057">
    <property type="entry name" value="Homeodomain-like_sf"/>
</dbReference>
<dbReference type="SUPFAM" id="SSF46689">
    <property type="entry name" value="Homeodomain-like"/>
    <property type="match status" value="2"/>
</dbReference>
<feature type="domain" description="HTH araC/xylS-type" evidence="5">
    <location>
        <begin position="265"/>
        <end position="363"/>
    </location>
</feature>
<accession>A0A5B0X1C4</accession>
<name>A0A5B0X1C4_9GAMM</name>
<dbReference type="PROSITE" id="PS01124">
    <property type="entry name" value="HTH_ARAC_FAMILY_2"/>
    <property type="match status" value="1"/>
</dbReference>
<comment type="caution">
    <text evidence="6">The sequence shown here is derived from an EMBL/GenBank/DDBJ whole genome shotgun (WGS) entry which is preliminary data.</text>
</comment>
<keyword evidence="7" id="KW-1185">Reference proteome</keyword>